<keyword evidence="4" id="KW-0949">S-adenosyl-L-methionine</keyword>
<evidence type="ECO:0000256" key="1">
    <source>
        <dbReference type="ARBA" id="ARBA00010203"/>
    </source>
</evidence>
<keyword evidence="6" id="KW-0238">DNA-binding</keyword>
<keyword evidence="3" id="KW-0808">Transferase</keyword>
<dbReference type="Proteomes" id="UP001142690">
    <property type="component" value="Unassembled WGS sequence"/>
</dbReference>
<name>A0ABT3LNK3_9PSED</name>
<evidence type="ECO:0000256" key="3">
    <source>
        <dbReference type="ARBA" id="ARBA00022679"/>
    </source>
</evidence>
<dbReference type="InterPro" id="IPR002941">
    <property type="entry name" value="DNA_methylase_N4/N6"/>
</dbReference>
<dbReference type="SUPFAM" id="SSF53335">
    <property type="entry name" value="S-adenosyl-L-methionine-dependent methyltransferases"/>
    <property type="match status" value="1"/>
</dbReference>
<gene>
    <name evidence="11" type="ORF">K7K06_20355</name>
</gene>
<dbReference type="EC" id="2.1.1.-" evidence="8"/>
<comment type="caution">
    <text evidence="11">The sequence shown here is derived from an EMBL/GenBank/DDBJ whole genome shotgun (WGS) entry which is preliminary data.</text>
</comment>
<dbReference type="InterPro" id="IPR029063">
    <property type="entry name" value="SAM-dependent_MTases_sf"/>
</dbReference>
<keyword evidence="5" id="KW-0680">Restriction system</keyword>
<evidence type="ECO:0000256" key="6">
    <source>
        <dbReference type="ARBA" id="ARBA00023125"/>
    </source>
</evidence>
<organism evidence="11 12">
    <name type="scientific">Pseudomonas fragariae</name>
    <name type="common">ex Marin et al. 2024</name>
    <dbReference type="NCBI Taxonomy" id="3080056"/>
    <lineage>
        <taxon>Bacteria</taxon>
        <taxon>Pseudomonadati</taxon>
        <taxon>Pseudomonadota</taxon>
        <taxon>Gammaproteobacteria</taxon>
        <taxon>Pseudomonadales</taxon>
        <taxon>Pseudomonadaceae</taxon>
        <taxon>Pseudomonas</taxon>
    </lineage>
</organism>
<dbReference type="InterPro" id="IPR001091">
    <property type="entry name" value="RM_Methyltransferase"/>
</dbReference>
<evidence type="ECO:0000256" key="7">
    <source>
        <dbReference type="ARBA" id="ARBA00049120"/>
    </source>
</evidence>
<feature type="domain" description="DNA methylase N-4/N-6" evidence="10">
    <location>
        <begin position="24"/>
        <end position="338"/>
    </location>
</feature>
<evidence type="ECO:0000313" key="11">
    <source>
        <dbReference type="EMBL" id="MCW6058007.1"/>
    </source>
</evidence>
<protein>
    <recommendedName>
        <fullName evidence="8">Methyltransferase</fullName>
        <ecNumber evidence="8">2.1.1.-</ecNumber>
    </recommendedName>
</protein>
<evidence type="ECO:0000313" key="12">
    <source>
        <dbReference type="Proteomes" id="UP001142690"/>
    </source>
</evidence>
<evidence type="ECO:0000256" key="9">
    <source>
        <dbReference type="SAM" id="MobiDB-lite"/>
    </source>
</evidence>
<feature type="compositionally biased region" description="Basic and acidic residues" evidence="9">
    <location>
        <begin position="226"/>
        <end position="240"/>
    </location>
</feature>
<comment type="similarity">
    <text evidence="1">Belongs to the N(4)/N(6)-methyltransferase family. N(4) subfamily.</text>
</comment>
<evidence type="ECO:0000259" key="10">
    <source>
        <dbReference type="Pfam" id="PF01555"/>
    </source>
</evidence>
<accession>A0ABT3LNK3</accession>
<dbReference type="InterPro" id="IPR017985">
    <property type="entry name" value="MeTrfase_CN4_CS"/>
</dbReference>
<dbReference type="Gene3D" id="3.40.50.150">
    <property type="entry name" value="Vaccinia Virus protein VP39"/>
    <property type="match status" value="1"/>
</dbReference>
<feature type="region of interest" description="Disordered" evidence="9">
    <location>
        <begin position="205"/>
        <end position="260"/>
    </location>
</feature>
<proteinExistence type="inferred from homology"/>
<sequence length="369" mass="41256">MSQLHQILVGDCIDMMRTLPDESVHTCVTSPPYYGLRDYGVEGQIGLEETPAEFIARLVDVFREVRRVLRADGTIWVNMGDSYAGSWGAHGRDDMGVGVSTLSQRQVMASQRKSKATTHAEYKPKDLMGMPWRLAFALQDDGWYLRQDIIWHKPNPMPESTRDRCTKAHEYLFLLSKSRRYFYDQDAIKEPVAASSIARLAQNVDDQAGSDRVPGKTNGPMKAVRSRRDSFKREDSKREQAIPGQTVGTHRPDRDDSDYPLDVRNKRSVWSVPTVGYKGAHFATFPPDLIRPCILAGAPRGGVVLDPFGGAGTTSLVSMQEGRRSIICELNQEYAALARARIDTAWLDGAAQMDVFRDCAQPDVIFATI</sequence>
<reference evidence="11" key="1">
    <citation type="submission" date="2021-08" db="EMBL/GenBank/DDBJ databases">
        <title>Characterization of Pseudomonas fragariae.</title>
        <authorList>
            <person name="Carvalho R."/>
            <person name="Marin M."/>
        </authorList>
    </citation>
    <scope>NUCLEOTIDE SEQUENCE</scope>
    <source>
        <strain evidence="11">17</strain>
    </source>
</reference>
<evidence type="ECO:0000256" key="5">
    <source>
        <dbReference type="ARBA" id="ARBA00022747"/>
    </source>
</evidence>
<keyword evidence="2" id="KW-0489">Methyltransferase</keyword>
<keyword evidence="12" id="KW-1185">Reference proteome</keyword>
<evidence type="ECO:0000256" key="2">
    <source>
        <dbReference type="ARBA" id="ARBA00022603"/>
    </source>
</evidence>
<dbReference type="Pfam" id="PF01555">
    <property type="entry name" value="N6_N4_Mtase"/>
    <property type="match status" value="1"/>
</dbReference>
<comment type="catalytic activity">
    <reaction evidence="7">
        <text>a 2'-deoxycytidine in DNA + S-adenosyl-L-methionine = an N(4)-methyl-2'-deoxycytidine in DNA + S-adenosyl-L-homocysteine + H(+)</text>
        <dbReference type="Rhea" id="RHEA:16857"/>
        <dbReference type="Rhea" id="RHEA-COMP:11369"/>
        <dbReference type="Rhea" id="RHEA-COMP:13674"/>
        <dbReference type="ChEBI" id="CHEBI:15378"/>
        <dbReference type="ChEBI" id="CHEBI:57856"/>
        <dbReference type="ChEBI" id="CHEBI:59789"/>
        <dbReference type="ChEBI" id="CHEBI:85452"/>
        <dbReference type="ChEBI" id="CHEBI:137933"/>
        <dbReference type="EC" id="2.1.1.113"/>
    </reaction>
</comment>
<dbReference type="EMBL" id="JAINZM010000025">
    <property type="protein sequence ID" value="MCW6058007.1"/>
    <property type="molecule type" value="Genomic_DNA"/>
</dbReference>
<dbReference type="PROSITE" id="PS00093">
    <property type="entry name" value="N4_MTASE"/>
    <property type="match status" value="1"/>
</dbReference>
<evidence type="ECO:0000256" key="4">
    <source>
        <dbReference type="ARBA" id="ARBA00022691"/>
    </source>
</evidence>
<dbReference type="PRINTS" id="PR00508">
    <property type="entry name" value="S21N4MTFRASE"/>
</dbReference>
<evidence type="ECO:0000256" key="8">
    <source>
        <dbReference type="RuleBase" id="RU362026"/>
    </source>
</evidence>